<dbReference type="SUPFAM" id="SSF52540">
    <property type="entry name" value="P-loop containing nucleoside triphosphate hydrolases"/>
    <property type="match status" value="1"/>
</dbReference>
<evidence type="ECO:0000256" key="1">
    <source>
        <dbReference type="ARBA" id="ARBA00022448"/>
    </source>
</evidence>
<accession>A0A7S8E6H2</accession>
<gene>
    <name evidence="5" type="ORF">G4Y79_16315</name>
</gene>
<dbReference type="EMBL" id="CP062983">
    <property type="protein sequence ID" value="QPC81264.1"/>
    <property type="molecule type" value="Genomic_DNA"/>
</dbReference>
<proteinExistence type="predicted"/>
<dbReference type="Pfam" id="PF00005">
    <property type="entry name" value="ABC_tran"/>
    <property type="match status" value="1"/>
</dbReference>
<dbReference type="RefSeq" id="WP_195169337.1">
    <property type="nucleotide sequence ID" value="NZ_CP062983.1"/>
</dbReference>
<dbReference type="KEGG" id="pmet:G4Y79_16315"/>
<dbReference type="InterPro" id="IPR017911">
    <property type="entry name" value="MacB-like_ATP-bd"/>
</dbReference>
<keyword evidence="1" id="KW-0813">Transport</keyword>
<dbReference type="PANTHER" id="PTHR24220">
    <property type="entry name" value="IMPORT ATP-BINDING PROTEIN"/>
    <property type="match status" value="1"/>
</dbReference>
<name>A0A7S8E6H2_9CHLR</name>
<dbReference type="Proteomes" id="UP000594468">
    <property type="component" value="Chromosome"/>
</dbReference>
<dbReference type="InterPro" id="IPR003593">
    <property type="entry name" value="AAA+_ATPase"/>
</dbReference>
<keyword evidence="6" id="KW-1185">Reference proteome</keyword>
<dbReference type="CDD" id="cd03255">
    <property type="entry name" value="ABC_MJ0796_LolCDE_FtsE"/>
    <property type="match status" value="1"/>
</dbReference>
<dbReference type="InterPro" id="IPR003439">
    <property type="entry name" value="ABC_transporter-like_ATP-bd"/>
</dbReference>
<evidence type="ECO:0000313" key="6">
    <source>
        <dbReference type="Proteomes" id="UP000594468"/>
    </source>
</evidence>
<evidence type="ECO:0000256" key="2">
    <source>
        <dbReference type="ARBA" id="ARBA00022741"/>
    </source>
</evidence>
<dbReference type="PANTHER" id="PTHR24220:SF659">
    <property type="entry name" value="TRANSPORTER, PUTATIVE-RELATED"/>
    <property type="match status" value="1"/>
</dbReference>
<dbReference type="GO" id="GO:0005886">
    <property type="term" value="C:plasma membrane"/>
    <property type="evidence" value="ECO:0007669"/>
    <property type="project" value="TreeGrafter"/>
</dbReference>
<evidence type="ECO:0000259" key="4">
    <source>
        <dbReference type="PROSITE" id="PS50893"/>
    </source>
</evidence>
<dbReference type="AlphaFoldDB" id="A0A7S8E6H2"/>
<dbReference type="SMART" id="SM00382">
    <property type="entry name" value="AAA"/>
    <property type="match status" value="1"/>
</dbReference>
<dbReference type="Gene3D" id="3.40.50.300">
    <property type="entry name" value="P-loop containing nucleotide triphosphate hydrolases"/>
    <property type="match status" value="1"/>
</dbReference>
<dbReference type="GO" id="GO:0005524">
    <property type="term" value="F:ATP binding"/>
    <property type="evidence" value="ECO:0007669"/>
    <property type="project" value="UniProtKB-KW"/>
</dbReference>
<reference evidence="5 6" key="1">
    <citation type="submission" date="2020-02" db="EMBL/GenBank/DDBJ databases">
        <authorList>
            <person name="Zheng R.K."/>
            <person name="Sun C.M."/>
        </authorList>
    </citation>
    <scope>NUCLEOTIDE SEQUENCE [LARGE SCALE GENOMIC DNA]</scope>
    <source>
        <strain evidence="6">rifampicinis</strain>
    </source>
</reference>
<dbReference type="GO" id="GO:0016887">
    <property type="term" value="F:ATP hydrolysis activity"/>
    <property type="evidence" value="ECO:0007669"/>
    <property type="project" value="InterPro"/>
</dbReference>
<evidence type="ECO:0000256" key="3">
    <source>
        <dbReference type="ARBA" id="ARBA00022840"/>
    </source>
</evidence>
<keyword evidence="3 5" id="KW-0067">ATP-binding</keyword>
<dbReference type="InterPro" id="IPR015854">
    <property type="entry name" value="ABC_transpr_LolD-like"/>
</dbReference>
<dbReference type="PROSITE" id="PS50893">
    <property type="entry name" value="ABC_TRANSPORTER_2"/>
    <property type="match status" value="1"/>
</dbReference>
<protein>
    <submittedName>
        <fullName evidence="5">ABC transporter ATP-binding protein</fullName>
    </submittedName>
</protein>
<dbReference type="GO" id="GO:0022857">
    <property type="term" value="F:transmembrane transporter activity"/>
    <property type="evidence" value="ECO:0007669"/>
    <property type="project" value="TreeGrafter"/>
</dbReference>
<organism evidence="5 6">
    <name type="scientific">Phototrophicus methaneseepsis</name>
    <dbReference type="NCBI Taxonomy" id="2710758"/>
    <lineage>
        <taxon>Bacteria</taxon>
        <taxon>Bacillati</taxon>
        <taxon>Chloroflexota</taxon>
        <taxon>Candidatus Thermofontia</taxon>
        <taxon>Phototrophicales</taxon>
        <taxon>Phototrophicaceae</taxon>
        <taxon>Phototrophicus</taxon>
    </lineage>
</organism>
<dbReference type="InterPro" id="IPR027417">
    <property type="entry name" value="P-loop_NTPase"/>
</dbReference>
<keyword evidence="2" id="KW-0547">Nucleotide-binding</keyword>
<sequence>MLRLDKLKHIYNNTSQTPRQILDIPEWELEPGQQVLLRGVSGSGKTSLFNIIAGLMQPTAGRIWFEGTDLYKLGEAQRDHFRAQHIGYVFQNHYLLPTLTTLENVIMPMMFARALPAQVRKERATVMLQQVGLQDHLDHRPARLSTGQRMRVAVARALVNQPALVLADEPTASLDSASAQSTMNLIQDVCQKANAILIVASHDPALFARFPQIVDLKEGHLQRNNEITEEITTP</sequence>
<evidence type="ECO:0000313" key="5">
    <source>
        <dbReference type="EMBL" id="QPC81264.1"/>
    </source>
</evidence>
<feature type="domain" description="ABC transporter" evidence="4">
    <location>
        <begin position="2"/>
        <end position="234"/>
    </location>
</feature>